<feature type="domain" description="KANL3/Tex30 alpha/beta hydrolase-like" evidence="1">
    <location>
        <begin position="13"/>
        <end position="206"/>
    </location>
</feature>
<dbReference type="Proteomes" id="UP000076077">
    <property type="component" value="Chromosome"/>
</dbReference>
<dbReference type="GO" id="GO:0016787">
    <property type="term" value="F:hydrolase activity"/>
    <property type="evidence" value="ECO:0007669"/>
    <property type="project" value="UniProtKB-KW"/>
</dbReference>
<dbReference type="PANTHER" id="PTHR13136">
    <property type="entry name" value="TESTIS DEVELOPMENT PROTEIN PRTD"/>
    <property type="match status" value="1"/>
</dbReference>
<dbReference type="STRING" id="252514.A3224_09620"/>
<dbReference type="GeneID" id="76608308"/>
<dbReference type="InterPro" id="IPR029058">
    <property type="entry name" value="AB_hydrolase_fold"/>
</dbReference>
<name>A0A143HNE6_MICTH</name>
<gene>
    <name evidence="2" type="ORF">A3224_09620</name>
</gene>
<dbReference type="EMBL" id="CP014864">
    <property type="protein sequence ID" value="AMX02802.1"/>
    <property type="molecule type" value="Genomic_DNA"/>
</dbReference>
<dbReference type="InterPro" id="IPR046879">
    <property type="entry name" value="KANL3/Tex30_Abhydrolase"/>
</dbReference>
<dbReference type="Gene3D" id="3.40.50.1820">
    <property type="entry name" value="alpha/beta hydrolase"/>
    <property type="match status" value="1"/>
</dbReference>
<dbReference type="OrthoDB" id="652634at2"/>
<dbReference type="AlphaFoldDB" id="A0A143HNE6"/>
<dbReference type="Pfam" id="PF20408">
    <property type="entry name" value="Abhydrolase_11"/>
    <property type="match status" value="1"/>
</dbReference>
<dbReference type="KEGG" id="mthd:A3224_09620"/>
<dbReference type="InterPro" id="IPR026555">
    <property type="entry name" value="NSL3/Tex30"/>
</dbReference>
<keyword evidence="3" id="KW-1185">Reference proteome</keyword>
<dbReference type="RefSeq" id="WP_067153803.1">
    <property type="nucleotide sequence ID" value="NZ_CP014864.1"/>
</dbReference>
<proteinExistence type="predicted"/>
<organism evidence="2 3">
    <name type="scientific">Microbulbifer thermotolerans</name>
    <dbReference type="NCBI Taxonomy" id="252514"/>
    <lineage>
        <taxon>Bacteria</taxon>
        <taxon>Pseudomonadati</taxon>
        <taxon>Pseudomonadota</taxon>
        <taxon>Gammaproteobacteria</taxon>
        <taxon>Cellvibrionales</taxon>
        <taxon>Microbulbiferaceae</taxon>
        <taxon>Microbulbifer</taxon>
    </lineage>
</organism>
<sequence>MSDLLIDRPPRPRARFLFAHGAGAPMDSDFMQAIASGLCVRDIEVIRFEFPYMAARRAGGGKRPPNPMPVLLDCYRAQIASASSPLPLFIGGKSMGGRVASLLAQEYSDSGDVAGLICLGYPFHPRGKPERLRTEHLQRLECPALIVQGSRDPLGSAEEVLGYGLPEAIRFQWLQDGDHDFKPRRASGFTREQHWQAAVDEVADFILRIAES</sequence>
<reference evidence="3" key="1">
    <citation type="submission" date="2016-03" db="EMBL/GenBank/DDBJ databases">
        <authorList>
            <person name="Lee Y.-S."/>
            <person name="Choi Y.-L."/>
        </authorList>
    </citation>
    <scope>NUCLEOTIDE SEQUENCE [LARGE SCALE GENOMIC DNA]</scope>
    <source>
        <strain evidence="3">DAU221</strain>
    </source>
</reference>
<accession>A0A143HNE6</accession>
<dbReference type="SUPFAM" id="SSF53474">
    <property type="entry name" value="alpha/beta-Hydrolases"/>
    <property type="match status" value="1"/>
</dbReference>
<evidence type="ECO:0000259" key="1">
    <source>
        <dbReference type="Pfam" id="PF20408"/>
    </source>
</evidence>
<keyword evidence="2" id="KW-0378">Hydrolase</keyword>
<evidence type="ECO:0000313" key="2">
    <source>
        <dbReference type="EMBL" id="AMX02802.1"/>
    </source>
</evidence>
<evidence type="ECO:0000313" key="3">
    <source>
        <dbReference type="Proteomes" id="UP000076077"/>
    </source>
</evidence>
<protein>
    <submittedName>
        <fullName evidence="2">Alpha/beta hydrolase</fullName>
    </submittedName>
</protein>
<dbReference type="PANTHER" id="PTHR13136:SF11">
    <property type="entry name" value="TESTIS-EXPRESSED PROTEIN 30"/>
    <property type="match status" value="1"/>
</dbReference>